<comment type="caution">
    <text evidence="9">The sequence shown here is derived from an EMBL/GenBank/DDBJ whole genome shotgun (WGS) entry which is preliminary data.</text>
</comment>
<evidence type="ECO:0000256" key="2">
    <source>
        <dbReference type="ARBA" id="ARBA00022449"/>
    </source>
</evidence>
<name>A0A7Y0LBL2_9GAMM</name>
<evidence type="ECO:0000256" key="4">
    <source>
        <dbReference type="ARBA" id="ARBA00022989"/>
    </source>
</evidence>
<evidence type="ECO:0000313" key="9">
    <source>
        <dbReference type="EMBL" id="NMP30070.1"/>
    </source>
</evidence>
<accession>A0A7Y0LBL2</accession>
<feature type="transmembrane region" description="Helical" evidence="7">
    <location>
        <begin position="118"/>
        <end position="138"/>
    </location>
</feature>
<sequence length="388" mass="40353">MDTQTIFLISLGSLLLAGLTISLVGQRTLFPRVTLLIGFGILVGPEGIGLIPDIVTRQFDIIAQIALLMVGFLIGGKLTKSAIEESSKAIIAISIGASLLTTLIVTLGLLVIGVPIPLAIILGCIAAATDATAVFDVINQSTPLTKFKSMLLSVVALDDAWALILFGLGMSIVFAITGNNDNGVLLHAIKDVGGGLMLGILLGVPAAFLTGRLKPGKPVMSEALGVVFLCGGLALYFNVSFLISAMVLGAVIANFAKHHEYPFHAIEGIEEQFMLIFFILAGATLSFDTVASLGIIGVSYIVLRVVGKFIGAYIGAKVGGVNQGAQQWTGPALLPQAGVAIGMGLVAANLLPEYGNLLLAAVITSTIFFEIIGPIMTFKAINKVNKPN</sequence>
<comment type="subcellular location">
    <subcellularLocation>
        <location evidence="1">Membrane</location>
        <topology evidence="1">Multi-pass membrane protein</topology>
    </subcellularLocation>
</comment>
<dbReference type="PANTHER" id="PTHR43021">
    <property type="entry name" value="NA(+)/H(+) ANTIPORTER-RELATED"/>
    <property type="match status" value="1"/>
</dbReference>
<proteinExistence type="predicted"/>
<keyword evidence="5" id="KW-0406">Ion transport</keyword>
<dbReference type="Gene3D" id="1.20.1530.20">
    <property type="match status" value="1"/>
</dbReference>
<keyword evidence="4 7" id="KW-1133">Transmembrane helix</keyword>
<evidence type="ECO:0000313" key="10">
    <source>
        <dbReference type="Proteomes" id="UP000568664"/>
    </source>
</evidence>
<organism evidence="9 10">
    <name type="scientific">Thalassotalea algicola</name>
    <dbReference type="NCBI Taxonomy" id="2716224"/>
    <lineage>
        <taxon>Bacteria</taxon>
        <taxon>Pseudomonadati</taxon>
        <taxon>Pseudomonadota</taxon>
        <taxon>Gammaproteobacteria</taxon>
        <taxon>Alteromonadales</taxon>
        <taxon>Colwelliaceae</taxon>
        <taxon>Thalassotalea</taxon>
    </lineage>
</organism>
<dbReference type="Pfam" id="PF00999">
    <property type="entry name" value="Na_H_Exchanger"/>
    <property type="match status" value="1"/>
</dbReference>
<dbReference type="GO" id="GO:0016020">
    <property type="term" value="C:membrane"/>
    <property type="evidence" value="ECO:0007669"/>
    <property type="project" value="UniProtKB-SubCell"/>
</dbReference>
<feature type="transmembrane region" description="Helical" evidence="7">
    <location>
        <begin position="90"/>
        <end position="112"/>
    </location>
</feature>
<dbReference type="Proteomes" id="UP000568664">
    <property type="component" value="Unassembled WGS sequence"/>
</dbReference>
<feature type="transmembrane region" description="Helical" evidence="7">
    <location>
        <begin position="61"/>
        <end position="78"/>
    </location>
</feature>
<evidence type="ECO:0000256" key="7">
    <source>
        <dbReference type="SAM" id="Phobius"/>
    </source>
</evidence>
<reference evidence="9 10" key="1">
    <citation type="submission" date="2020-04" db="EMBL/GenBank/DDBJ databases">
        <title>Thalassotalea sp. M1531, isolated from the surface of marine red alga.</title>
        <authorList>
            <person name="Pang L."/>
            <person name="Lu D.-C."/>
        </authorList>
    </citation>
    <scope>NUCLEOTIDE SEQUENCE [LARGE SCALE GENOMIC DNA]</scope>
    <source>
        <strain evidence="9 10">M1531</strain>
    </source>
</reference>
<keyword evidence="10" id="KW-1185">Reference proteome</keyword>
<keyword evidence="6 7" id="KW-0472">Membrane</keyword>
<feature type="transmembrane region" description="Helical" evidence="7">
    <location>
        <begin position="357"/>
        <end position="378"/>
    </location>
</feature>
<evidence type="ECO:0000256" key="3">
    <source>
        <dbReference type="ARBA" id="ARBA00022692"/>
    </source>
</evidence>
<evidence type="ECO:0000256" key="5">
    <source>
        <dbReference type="ARBA" id="ARBA00023065"/>
    </source>
</evidence>
<dbReference type="InterPro" id="IPR006153">
    <property type="entry name" value="Cation/H_exchanger_TM"/>
</dbReference>
<feature type="transmembrane region" description="Helical" evidence="7">
    <location>
        <begin position="192"/>
        <end position="211"/>
    </location>
</feature>
<evidence type="ECO:0000259" key="8">
    <source>
        <dbReference type="Pfam" id="PF00999"/>
    </source>
</evidence>
<protein>
    <submittedName>
        <fullName evidence="9">Cation:proton antiporter</fullName>
    </submittedName>
</protein>
<feature type="transmembrane region" description="Helical" evidence="7">
    <location>
        <begin position="36"/>
        <end position="55"/>
    </location>
</feature>
<dbReference type="EMBL" id="JABBXH010000001">
    <property type="protein sequence ID" value="NMP30070.1"/>
    <property type="molecule type" value="Genomic_DNA"/>
</dbReference>
<dbReference type="GO" id="GO:1902600">
    <property type="term" value="P:proton transmembrane transport"/>
    <property type="evidence" value="ECO:0007669"/>
    <property type="project" value="InterPro"/>
</dbReference>
<dbReference type="PANTHER" id="PTHR43021:SF2">
    <property type="entry name" value="CATION_H+ EXCHANGER DOMAIN-CONTAINING PROTEIN"/>
    <property type="match status" value="1"/>
</dbReference>
<dbReference type="GO" id="GO:0015297">
    <property type="term" value="F:antiporter activity"/>
    <property type="evidence" value="ECO:0007669"/>
    <property type="project" value="UniProtKB-KW"/>
</dbReference>
<feature type="transmembrane region" description="Helical" evidence="7">
    <location>
        <begin position="273"/>
        <end position="303"/>
    </location>
</feature>
<dbReference type="InterPro" id="IPR038770">
    <property type="entry name" value="Na+/solute_symporter_sf"/>
</dbReference>
<dbReference type="RefSeq" id="WP_169073419.1">
    <property type="nucleotide sequence ID" value="NZ_JABBXH010000001.1"/>
</dbReference>
<keyword evidence="3 7" id="KW-0812">Transmembrane</keyword>
<feature type="transmembrane region" description="Helical" evidence="7">
    <location>
        <begin position="6"/>
        <end position="24"/>
    </location>
</feature>
<feature type="transmembrane region" description="Helical" evidence="7">
    <location>
        <begin position="150"/>
        <end position="177"/>
    </location>
</feature>
<feature type="transmembrane region" description="Helical" evidence="7">
    <location>
        <begin position="223"/>
        <end position="253"/>
    </location>
</feature>
<feature type="domain" description="Cation/H+ exchanger transmembrane" evidence="8">
    <location>
        <begin position="15"/>
        <end position="377"/>
    </location>
</feature>
<dbReference type="AlphaFoldDB" id="A0A7Y0LBL2"/>
<keyword evidence="2" id="KW-0050">Antiport</keyword>
<evidence type="ECO:0000256" key="6">
    <source>
        <dbReference type="ARBA" id="ARBA00023136"/>
    </source>
</evidence>
<feature type="transmembrane region" description="Helical" evidence="7">
    <location>
        <begin position="332"/>
        <end position="351"/>
    </location>
</feature>
<gene>
    <name evidence="9" type="ORF">HII17_00725</name>
</gene>
<keyword evidence="2" id="KW-0813">Transport</keyword>
<evidence type="ECO:0000256" key="1">
    <source>
        <dbReference type="ARBA" id="ARBA00004141"/>
    </source>
</evidence>